<evidence type="ECO:0000313" key="2">
    <source>
        <dbReference type="Proteomes" id="UP000183794"/>
    </source>
</evidence>
<dbReference type="GO" id="GO:0016301">
    <property type="term" value="F:kinase activity"/>
    <property type="evidence" value="ECO:0007669"/>
    <property type="project" value="UniProtKB-KW"/>
</dbReference>
<organism evidence="1 2">
    <name type="scientific">Moritella viscosa</name>
    <dbReference type="NCBI Taxonomy" id="80854"/>
    <lineage>
        <taxon>Bacteria</taxon>
        <taxon>Pseudomonadati</taxon>
        <taxon>Pseudomonadota</taxon>
        <taxon>Gammaproteobacteria</taxon>
        <taxon>Alteromonadales</taxon>
        <taxon>Moritellaceae</taxon>
        <taxon>Moritella</taxon>
    </lineage>
</organism>
<keyword evidence="1" id="KW-0808">Transferase</keyword>
<gene>
    <name evidence="1" type="ORF">NVI5450_4318</name>
</gene>
<dbReference type="RefSeq" id="WP_075518458.1">
    <property type="nucleotide sequence ID" value="NZ_FPLD01000129.1"/>
</dbReference>
<keyword evidence="1" id="KW-0418">Kinase</keyword>
<proteinExistence type="predicted"/>
<sequence length="189" mass="21028">MITNTTKELPYIIELPTSGSVAFIGDITHCSNYAARTHKHSDVTSLDDALSSTSVLPNNASSYVDLYYGSDDAYALDIRDDTTLVICVAESYRVAEKLLTAITESHPDIIVKHERGSDALGSSRESQLLTLSNQEVIDALEVMLLSDTSLAVKRQGYRDDLDTRINNILNPVQMTYEEFIELRERLNPI</sequence>
<protein>
    <submittedName>
        <fullName evidence="1">Uridine kinase-Cytidine monophosphokinase-Uridine monophosphokinase</fullName>
    </submittedName>
</protein>
<name>A0A1L0AKR7_9GAMM</name>
<reference evidence="1 2" key="1">
    <citation type="submission" date="2016-11" db="EMBL/GenBank/DDBJ databases">
        <authorList>
            <person name="Jaros S."/>
            <person name="Januszkiewicz K."/>
            <person name="Wedrychowicz H."/>
        </authorList>
    </citation>
    <scope>NUCLEOTIDE SEQUENCE [LARGE SCALE GENOMIC DNA]</scope>
    <source>
        <strain evidence="1">NVI 5450</strain>
    </source>
</reference>
<evidence type="ECO:0000313" key="1">
    <source>
        <dbReference type="EMBL" id="SGZ16428.1"/>
    </source>
</evidence>
<dbReference type="EMBL" id="FPLD01000129">
    <property type="protein sequence ID" value="SGZ16428.1"/>
    <property type="molecule type" value="Genomic_DNA"/>
</dbReference>
<dbReference type="AlphaFoldDB" id="A0A1L0AKR7"/>
<accession>A0A1L0AKR7</accession>
<dbReference type="Proteomes" id="UP000183794">
    <property type="component" value="Unassembled WGS sequence"/>
</dbReference>